<proteinExistence type="predicted"/>
<dbReference type="SUPFAM" id="SSF55729">
    <property type="entry name" value="Acyl-CoA N-acyltransferases (Nat)"/>
    <property type="match status" value="1"/>
</dbReference>
<dbReference type="GO" id="GO:0016747">
    <property type="term" value="F:acyltransferase activity, transferring groups other than amino-acyl groups"/>
    <property type="evidence" value="ECO:0007669"/>
    <property type="project" value="InterPro"/>
</dbReference>
<feature type="domain" description="N-acetyltransferase" evidence="1">
    <location>
        <begin position="11"/>
        <end position="150"/>
    </location>
</feature>
<gene>
    <name evidence="2" type="ORF">ALO55_03915</name>
</gene>
<dbReference type="PANTHER" id="PTHR43792">
    <property type="entry name" value="GNAT FAMILY, PUTATIVE (AFU_ORTHOLOGUE AFUA_3G00765)-RELATED-RELATED"/>
    <property type="match status" value="1"/>
</dbReference>
<comment type="caution">
    <text evidence="2">The sequence shown here is derived from an EMBL/GenBank/DDBJ whole genome shotgun (WGS) entry which is preliminary data.</text>
</comment>
<dbReference type="AlphaFoldDB" id="A0A0Q0BTI5"/>
<evidence type="ECO:0000313" key="3">
    <source>
        <dbReference type="Proteomes" id="UP000050396"/>
    </source>
</evidence>
<dbReference type="EMBL" id="LJQZ01000110">
    <property type="protein sequence ID" value="KPY18434.1"/>
    <property type="molecule type" value="Genomic_DNA"/>
</dbReference>
<sequence>MTNIPTLYTDRLLLTPLKLEDAPAIQQRFPLWEIVQYLNNRVPWPYPEDGALHYIQDVALPAIASGTEWHWMIRLHSAPQEIIGSITLMTHRGNNRGFWLHPDWQGNGYMKEACRVVNRQWFEVMGMPVMQVPKAVPNEASRRISINEGMRIVSTHEGEFVSGRFEVEVWEMTREEWSARGL</sequence>
<reference evidence="2 3" key="1">
    <citation type="submission" date="2015-09" db="EMBL/GenBank/DDBJ databases">
        <title>Genome announcement of multiple Pseudomonas syringae strains.</title>
        <authorList>
            <person name="Thakur S."/>
            <person name="Wang P.W."/>
            <person name="Gong Y."/>
            <person name="Weir B.S."/>
            <person name="Guttman D.S."/>
        </authorList>
    </citation>
    <scope>NUCLEOTIDE SEQUENCE [LARGE SCALE GENOMIC DNA]</scope>
    <source>
        <strain evidence="2 3">ICMP2740</strain>
    </source>
</reference>
<dbReference type="InterPro" id="IPR051531">
    <property type="entry name" value="N-acetyltransferase"/>
</dbReference>
<evidence type="ECO:0000313" key="2">
    <source>
        <dbReference type="EMBL" id="KPY18434.1"/>
    </source>
</evidence>
<organism evidence="2 3">
    <name type="scientific">Pseudomonas savastanoi pv. phaseolicola</name>
    <name type="common">Pseudomonas syringae pv. phaseolicola</name>
    <dbReference type="NCBI Taxonomy" id="319"/>
    <lineage>
        <taxon>Bacteria</taxon>
        <taxon>Pseudomonadati</taxon>
        <taxon>Pseudomonadota</taxon>
        <taxon>Gammaproteobacteria</taxon>
        <taxon>Pseudomonadales</taxon>
        <taxon>Pseudomonadaceae</taxon>
        <taxon>Pseudomonas</taxon>
    </lineage>
</organism>
<dbReference type="InterPro" id="IPR000182">
    <property type="entry name" value="GNAT_dom"/>
</dbReference>
<evidence type="ECO:0000259" key="1">
    <source>
        <dbReference type="Pfam" id="PF13302"/>
    </source>
</evidence>
<accession>A0A0Q0BTI5</accession>
<dbReference type="RefSeq" id="WP_004667255.1">
    <property type="nucleotide sequence ID" value="NZ_CP166925.2"/>
</dbReference>
<dbReference type="InterPro" id="IPR016181">
    <property type="entry name" value="Acyl_CoA_acyltransferase"/>
</dbReference>
<dbReference type="Pfam" id="PF13302">
    <property type="entry name" value="Acetyltransf_3"/>
    <property type="match status" value="1"/>
</dbReference>
<dbReference type="Proteomes" id="UP000050396">
    <property type="component" value="Unassembled WGS sequence"/>
</dbReference>
<name>A0A0Q0BTI5_PSESH</name>
<dbReference type="Gene3D" id="3.40.630.30">
    <property type="match status" value="1"/>
</dbReference>
<protein>
    <recommendedName>
        <fullName evidence="1">N-acetyltransferase domain-containing protein</fullName>
    </recommendedName>
</protein>